<dbReference type="PIRSF" id="PIRSF021320">
    <property type="entry name" value="DUF984"/>
    <property type="match status" value="1"/>
</dbReference>
<evidence type="ECO:0000313" key="3">
    <source>
        <dbReference type="Proteomes" id="UP000256388"/>
    </source>
</evidence>
<dbReference type="AlphaFoldDB" id="A0A347ZPL6"/>
<dbReference type="RefSeq" id="WP_116226332.1">
    <property type="nucleotide sequence ID" value="NZ_AP018437.1"/>
</dbReference>
<comment type="caution">
    <text evidence="2">The sequence shown here is derived from an EMBL/GenBank/DDBJ whole genome shotgun (WGS) entry which is preliminary data.</text>
</comment>
<organism evidence="2 3">
    <name type="scientific">Pelolinea submarina</name>
    <dbReference type="NCBI Taxonomy" id="913107"/>
    <lineage>
        <taxon>Bacteria</taxon>
        <taxon>Bacillati</taxon>
        <taxon>Chloroflexota</taxon>
        <taxon>Anaerolineae</taxon>
        <taxon>Anaerolineales</taxon>
        <taxon>Anaerolineaceae</taxon>
        <taxon>Pelolinea</taxon>
    </lineage>
</organism>
<evidence type="ECO:0000259" key="1">
    <source>
        <dbReference type="SMART" id="SM01022"/>
    </source>
</evidence>
<dbReference type="InterPro" id="IPR009326">
    <property type="entry name" value="DUF984"/>
</dbReference>
<gene>
    <name evidence="2" type="ORF">DFR64_3089</name>
</gene>
<dbReference type="Pfam" id="PF04266">
    <property type="entry name" value="ASCH"/>
    <property type="match status" value="1"/>
</dbReference>
<dbReference type="InterPro" id="IPR015947">
    <property type="entry name" value="PUA-like_sf"/>
</dbReference>
<evidence type="ECO:0000313" key="2">
    <source>
        <dbReference type="EMBL" id="REG04738.1"/>
    </source>
</evidence>
<proteinExistence type="predicted"/>
<dbReference type="SMART" id="SM01022">
    <property type="entry name" value="ASCH"/>
    <property type="match status" value="1"/>
</dbReference>
<dbReference type="Gene3D" id="3.10.400.10">
    <property type="entry name" value="Sulfate adenylyltransferase"/>
    <property type="match status" value="1"/>
</dbReference>
<dbReference type="PANTHER" id="PTHR39203">
    <property type="entry name" value="CYTOPLASMIC PROTEIN-RELATED"/>
    <property type="match status" value="1"/>
</dbReference>
<dbReference type="Proteomes" id="UP000256388">
    <property type="component" value="Unassembled WGS sequence"/>
</dbReference>
<feature type="domain" description="ASCH" evidence="1">
    <location>
        <begin position="34"/>
        <end position="155"/>
    </location>
</feature>
<accession>A0A347ZPL6</accession>
<name>A0A347ZPL6_9CHLR</name>
<dbReference type="EMBL" id="QUMS01000006">
    <property type="protein sequence ID" value="REG04738.1"/>
    <property type="molecule type" value="Genomic_DNA"/>
</dbReference>
<sequence length="158" mass="17611">MSLNLAAEAYFQKFLAQQAPDSPYPSRKVLAEGWGDSPAMADELGALIAAGTKTATCSALAEWKHDGDELPEPGLLTVVLNGSDEPLCIVETIEVKILPFDQVPADFAFEEGEGDRSLAYWREAHQHFFVRTFERIGGQFSRDMLLVCERFRLIYPSR</sequence>
<reference evidence="2 3" key="1">
    <citation type="submission" date="2018-08" db="EMBL/GenBank/DDBJ databases">
        <title>Genomic Encyclopedia of Type Strains, Phase IV (KMG-IV): sequencing the most valuable type-strain genomes for metagenomic binning, comparative biology and taxonomic classification.</title>
        <authorList>
            <person name="Goeker M."/>
        </authorList>
    </citation>
    <scope>NUCLEOTIDE SEQUENCE [LARGE SCALE GENOMIC DNA]</scope>
    <source>
        <strain evidence="2 3">DSM 23923</strain>
    </source>
</reference>
<protein>
    <submittedName>
        <fullName evidence="2">Uncharacterized protein YhfF</fullName>
    </submittedName>
</protein>
<dbReference type="OrthoDB" id="9807542at2"/>
<keyword evidence="3" id="KW-1185">Reference proteome</keyword>
<dbReference type="SUPFAM" id="SSF88697">
    <property type="entry name" value="PUA domain-like"/>
    <property type="match status" value="1"/>
</dbReference>
<dbReference type="PANTHER" id="PTHR39203:SF1">
    <property type="entry name" value="CYTOPLASMIC PROTEIN"/>
    <property type="match status" value="1"/>
</dbReference>
<dbReference type="InterPro" id="IPR007374">
    <property type="entry name" value="ASCH_domain"/>
</dbReference>
<dbReference type="CDD" id="cd06553">
    <property type="entry name" value="ASCH_Ef3133_like"/>
    <property type="match status" value="1"/>
</dbReference>